<evidence type="ECO:0000256" key="4">
    <source>
        <dbReference type="ARBA" id="ARBA00022801"/>
    </source>
</evidence>
<dbReference type="SUPFAM" id="SSF75304">
    <property type="entry name" value="Amidase signature (AS) enzymes"/>
    <property type="match status" value="1"/>
</dbReference>
<dbReference type="AlphaFoldDB" id="A0A1Y2AQJ6"/>
<evidence type="ECO:0000256" key="1">
    <source>
        <dbReference type="ARBA" id="ARBA00001311"/>
    </source>
</evidence>
<evidence type="ECO:0000313" key="7">
    <source>
        <dbReference type="EMBL" id="ORY24225.1"/>
    </source>
</evidence>
<feature type="active site" description="Charge relay system" evidence="5">
    <location>
        <position position="217"/>
    </location>
</feature>
<comment type="caution">
    <text evidence="7">The sequence shown here is derived from an EMBL/GenBank/DDBJ whole genome shotgun (WGS) entry which is preliminary data.</text>
</comment>
<evidence type="ECO:0000259" key="6">
    <source>
        <dbReference type="Pfam" id="PF01425"/>
    </source>
</evidence>
<dbReference type="FunCoup" id="A0A1Y2AQJ6">
    <property type="interactions" value="35"/>
</dbReference>
<dbReference type="Proteomes" id="UP000193986">
    <property type="component" value="Unassembled WGS sequence"/>
</dbReference>
<dbReference type="OrthoDB" id="6428749at2759"/>
<dbReference type="GO" id="GO:0004040">
    <property type="term" value="F:amidase activity"/>
    <property type="evidence" value="ECO:0007669"/>
    <property type="project" value="UniProtKB-EC"/>
</dbReference>
<accession>A0A1Y2AQJ6</accession>
<dbReference type="InterPro" id="IPR020556">
    <property type="entry name" value="Amidase_CS"/>
</dbReference>
<evidence type="ECO:0000256" key="3">
    <source>
        <dbReference type="ARBA" id="ARBA00012922"/>
    </source>
</evidence>
<dbReference type="EC" id="3.5.1.4" evidence="3"/>
<dbReference type="PANTHER" id="PTHR46072">
    <property type="entry name" value="AMIDASE-RELATED-RELATED"/>
    <property type="match status" value="1"/>
</dbReference>
<comment type="catalytic activity">
    <reaction evidence="1">
        <text>a monocarboxylic acid amide + H2O = a monocarboxylate + NH4(+)</text>
        <dbReference type="Rhea" id="RHEA:12020"/>
        <dbReference type="ChEBI" id="CHEBI:15377"/>
        <dbReference type="ChEBI" id="CHEBI:28938"/>
        <dbReference type="ChEBI" id="CHEBI:35757"/>
        <dbReference type="ChEBI" id="CHEBI:83628"/>
        <dbReference type="EC" id="3.5.1.4"/>
    </reaction>
</comment>
<dbReference type="PROSITE" id="PS00571">
    <property type="entry name" value="AMIDASES"/>
    <property type="match status" value="1"/>
</dbReference>
<sequence length="552" mass="60658">MVQAQDEPVWPKAAIDARQALLEAIPEFARLDVKEWAAKYPPGSDVRSVAAECGLLTDEELEITSTSIDATDILAAIKNRKWSAEQVCLAFGKRACIAHQLTSCLSAIFIEEGLSRARELDEYYRRTGKLVGPLHGLPFDVKEHYRLKGHRSTMSALSRINIDPEPNDNTLLTIFRDAGAVFYVKSNLPQIGMHLETKSFWGETLNPWNTNLTPGGSSGGGSSLVAFGGAPISLGGDIGGSLRAPAAACGLWTLKPTTQRLPREKEAAGPPPQFDSITGCNGPIARSLRDCQLFLKTVLNAKPWMGEQSLVPLPWREASLVGCTRPLRIGIMSNDGVVIPQPPIRRALRTVAKALAADKQFELVDFIPYEHEIGVDLVHELYFPDGGHFARAFMASGNEQVLPLTDWVLSLPSVKNHTLEEYSNLLARRNAYRANYLNHFNAQNVDVILCPAGYGPAQALGTTKYWGYTCIFNLVDYPAAVFPTGLVSSTALDPKDPPRVYLSDYDKYVNDIYEPTVVENAPLGLQLVGRRFHEEDLMHILGLITAKLSLHT</sequence>
<evidence type="ECO:0000256" key="5">
    <source>
        <dbReference type="PIRSR" id="PIRSR001221-1"/>
    </source>
</evidence>
<gene>
    <name evidence="7" type="ORF">BCR39DRAFT_590691</name>
</gene>
<keyword evidence="4" id="KW-0378">Hydrolase</keyword>
<dbReference type="PIRSF" id="PIRSF001221">
    <property type="entry name" value="Amidase_fungi"/>
    <property type="match status" value="1"/>
</dbReference>
<dbReference type="InterPro" id="IPR036928">
    <property type="entry name" value="AS_sf"/>
</dbReference>
<dbReference type="EMBL" id="MCFC01000070">
    <property type="protein sequence ID" value="ORY24225.1"/>
    <property type="molecule type" value="Genomic_DNA"/>
</dbReference>
<evidence type="ECO:0000313" key="8">
    <source>
        <dbReference type="Proteomes" id="UP000193986"/>
    </source>
</evidence>
<proteinExistence type="inferred from homology"/>
<name>A0A1Y2AQJ6_9TREE</name>
<dbReference type="STRING" id="71784.A0A1Y2AQJ6"/>
<dbReference type="InParanoid" id="A0A1Y2AQJ6"/>
<protein>
    <recommendedName>
        <fullName evidence="3">amidase</fullName>
        <ecNumber evidence="3">3.5.1.4</ecNumber>
    </recommendedName>
</protein>
<dbReference type="Pfam" id="PF01425">
    <property type="entry name" value="Amidase"/>
    <property type="match status" value="1"/>
</dbReference>
<keyword evidence="8" id="KW-1185">Reference proteome</keyword>
<feature type="domain" description="Amidase" evidence="6">
    <location>
        <begin position="88"/>
        <end position="537"/>
    </location>
</feature>
<reference evidence="7 8" key="1">
    <citation type="submission" date="2016-07" db="EMBL/GenBank/DDBJ databases">
        <title>Pervasive Adenine N6-methylation of Active Genes in Fungi.</title>
        <authorList>
            <consortium name="DOE Joint Genome Institute"/>
            <person name="Mondo S.J."/>
            <person name="Dannebaum R.O."/>
            <person name="Kuo R.C."/>
            <person name="Labutti K."/>
            <person name="Haridas S."/>
            <person name="Kuo A."/>
            <person name="Salamov A."/>
            <person name="Ahrendt S.R."/>
            <person name="Lipzen A."/>
            <person name="Sullivan W."/>
            <person name="Andreopoulos W.B."/>
            <person name="Clum A."/>
            <person name="Lindquist E."/>
            <person name="Daum C."/>
            <person name="Ramamoorthy G.K."/>
            <person name="Gryganskyi A."/>
            <person name="Culley D."/>
            <person name="Magnuson J.K."/>
            <person name="James T.Y."/>
            <person name="O'Malley M.A."/>
            <person name="Stajich J.E."/>
            <person name="Spatafora J.W."/>
            <person name="Visel A."/>
            <person name="Grigoriev I.V."/>
        </authorList>
    </citation>
    <scope>NUCLEOTIDE SEQUENCE [LARGE SCALE GENOMIC DNA]</scope>
    <source>
        <strain evidence="7 8">68-887.2</strain>
    </source>
</reference>
<comment type="similarity">
    <text evidence="2">Belongs to the amidase family.</text>
</comment>
<dbReference type="InterPro" id="IPR023631">
    <property type="entry name" value="Amidase_dom"/>
</dbReference>
<dbReference type="Gene3D" id="3.90.1300.10">
    <property type="entry name" value="Amidase signature (AS) domain"/>
    <property type="match status" value="1"/>
</dbReference>
<evidence type="ECO:0000256" key="2">
    <source>
        <dbReference type="ARBA" id="ARBA00009199"/>
    </source>
</evidence>
<dbReference type="PANTHER" id="PTHR46072:SF4">
    <property type="entry name" value="AMIDASE C550.07-RELATED"/>
    <property type="match status" value="1"/>
</dbReference>
<feature type="active site" description="Acyl-ester intermediate" evidence="5">
    <location>
        <position position="241"/>
    </location>
</feature>
<organism evidence="7 8">
    <name type="scientific">Naematelia encephala</name>
    <dbReference type="NCBI Taxonomy" id="71784"/>
    <lineage>
        <taxon>Eukaryota</taxon>
        <taxon>Fungi</taxon>
        <taxon>Dikarya</taxon>
        <taxon>Basidiomycota</taxon>
        <taxon>Agaricomycotina</taxon>
        <taxon>Tremellomycetes</taxon>
        <taxon>Tremellales</taxon>
        <taxon>Naemateliaceae</taxon>
        <taxon>Naematelia</taxon>
    </lineage>
</organism>
<feature type="active site" description="Charge relay system" evidence="5">
    <location>
        <position position="142"/>
    </location>
</feature>